<sequence length="428" mass="45909">MPAYDTLQVHAGQQPDSATGATAVPIYASAGFCFDPEESANLFRVNGNRHIYSRISNPTVDVFEKRIAALEGGCSAIATSSGMSAQFVALLSLAHNGDNIVSSASLYGGTLNQLKVTFKGFGVEVRFARSDRIGDFSSLIDNNTKAIFTESIGNPQFLVSPIKELADLAHVNSIPLVVDNTLGMCGFLMRPIDHGADIVVQSATKWIGGHGTTIAGVIVDSGKFNWTASRKFPYLADPSEGVVDAESFGCSSFGAKARMQMLRDMGPSLNPVAAFLLLMGVETLSLRAQRQCDNALKLARFLNTHRKVAWVSYLGLESHVCHARAKNYFRAGAFGGVLAFGIKGGSEAPIYFIRNLKIASHLANLGDTRTLVICPSTSTHIQSTEEEKLAAGVTNDLIRVSLGIEAIEDIIEDFDEAFKSVQPVDVVI</sequence>
<dbReference type="Pfam" id="PF01053">
    <property type="entry name" value="Cys_Met_Meta_PP"/>
    <property type="match status" value="1"/>
</dbReference>
<proteinExistence type="inferred from homology"/>
<dbReference type="AlphaFoldDB" id="A0A6A4GTU2"/>
<dbReference type="GO" id="GO:0071269">
    <property type="term" value="P:L-homocysteine biosynthetic process"/>
    <property type="evidence" value="ECO:0007669"/>
    <property type="project" value="TreeGrafter"/>
</dbReference>
<evidence type="ECO:0000256" key="5">
    <source>
        <dbReference type="PIRSR" id="PIRSR001434-2"/>
    </source>
</evidence>
<protein>
    <submittedName>
        <fullName evidence="7">O-acetylhomoserine ami</fullName>
    </submittedName>
</protein>
<dbReference type="InterPro" id="IPR015422">
    <property type="entry name" value="PyrdxlP-dep_Trfase_small"/>
</dbReference>
<evidence type="ECO:0000256" key="4">
    <source>
        <dbReference type="ARBA" id="ARBA00022898"/>
    </source>
</evidence>
<evidence type="ECO:0000256" key="2">
    <source>
        <dbReference type="ARBA" id="ARBA00009077"/>
    </source>
</evidence>
<dbReference type="CDD" id="cd00614">
    <property type="entry name" value="CGS_like"/>
    <property type="match status" value="1"/>
</dbReference>
<accession>A0A6A4GTU2</accession>
<name>A0A6A4GTU2_9AGAR</name>
<feature type="modified residue" description="N6-(pyridoxal phosphate)lysine" evidence="5">
    <location>
        <position position="205"/>
    </location>
</feature>
<dbReference type="GO" id="GO:0006535">
    <property type="term" value="P:cysteine biosynthetic process from serine"/>
    <property type="evidence" value="ECO:0007669"/>
    <property type="project" value="TreeGrafter"/>
</dbReference>
<dbReference type="Gene3D" id="3.40.640.10">
    <property type="entry name" value="Type I PLP-dependent aspartate aminotransferase-like (Major domain)"/>
    <property type="match status" value="1"/>
</dbReference>
<comment type="similarity">
    <text evidence="2 6">Belongs to the trans-sulfuration enzymes family.</text>
</comment>
<dbReference type="InterPro" id="IPR054542">
    <property type="entry name" value="Cys_met_metab_PP"/>
</dbReference>
<comment type="cofactor">
    <cofactor evidence="1 6">
        <name>pyridoxal 5'-phosphate</name>
        <dbReference type="ChEBI" id="CHEBI:597326"/>
    </cofactor>
</comment>
<evidence type="ECO:0000313" key="8">
    <source>
        <dbReference type="Proteomes" id="UP000799118"/>
    </source>
</evidence>
<organism evidence="7 8">
    <name type="scientific">Gymnopus androsaceus JB14</name>
    <dbReference type="NCBI Taxonomy" id="1447944"/>
    <lineage>
        <taxon>Eukaryota</taxon>
        <taxon>Fungi</taxon>
        <taxon>Dikarya</taxon>
        <taxon>Basidiomycota</taxon>
        <taxon>Agaricomycotina</taxon>
        <taxon>Agaricomycetes</taxon>
        <taxon>Agaricomycetidae</taxon>
        <taxon>Agaricales</taxon>
        <taxon>Marasmiineae</taxon>
        <taxon>Omphalotaceae</taxon>
        <taxon>Gymnopus</taxon>
    </lineage>
</organism>
<dbReference type="SUPFAM" id="SSF53383">
    <property type="entry name" value="PLP-dependent transferases"/>
    <property type="match status" value="1"/>
</dbReference>
<reference evidence="7" key="1">
    <citation type="journal article" date="2019" name="Environ. Microbiol.">
        <title>Fungal ecological strategies reflected in gene transcription - a case study of two litter decomposers.</title>
        <authorList>
            <person name="Barbi F."/>
            <person name="Kohler A."/>
            <person name="Barry K."/>
            <person name="Baskaran P."/>
            <person name="Daum C."/>
            <person name="Fauchery L."/>
            <person name="Ihrmark K."/>
            <person name="Kuo A."/>
            <person name="LaButti K."/>
            <person name="Lipzen A."/>
            <person name="Morin E."/>
            <person name="Grigoriev I.V."/>
            <person name="Henrissat B."/>
            <person name="Lindahl B."/>
            <person name="Martin F."/>
        </authorList>
    </citation>
    <scope>NUCLEOTIDE SEQUENCE</scope>
    <source>
        <strain evidence="7">JB14</strain>
    </source>
</reference>
<evidence type="ECO:0000256" key="3">
    <source>
        <dbReference type="ARBA" id="ARBA00022679"/>
    </source>
</evidence>
<evidence type="ECO:0000256" key="6">
    <source>
        <dbReference type="RuleBase" id="RU362118"/>
    </source>
</evidence>
<dbReference type="NCBIfam" id="TIGR01326">
    <property type="entry name" value="OAH_OAS_sulfhy"/>
    <property type="match status" value="1"/>
</dbReference>
<dbReference type="PROSITE" id="PS00868">
    <property type="entry name" value="CYS_MET_METAB_PP"/>
    <property type="match status" value="1"/>
</dbReference>
<dbReference type="PANTHER" id="PTHR43797:SF2">
    <property type="entry name" value="HOMOCYSTEINE_CYSTEINE SYNTHASE"/>
    <property type="match status" value="1"/>
</dbReference>
<keyword evidence="4 5" id="KW-0663">Pyridoxal phosphate</keyword>
<dbReference type="Proteomes" id="UP000799118">
    <property type="component" value="Unassembled WGS sequence"/>
</dbReference>
<dbReference type="GO" id="GO:0019346">
    <property type="term" value="P:transsulfuration"/>
    <property type="evidence" value="ECO:0007669"/>
    <property type="project" value="InterPro"/>
</dbReference>
<dbReference type="PANTHER" id="PTHR43797">
    <property type="entry name" value="HOMOCYSTEINE/CYSTEINE SYNTHASE"/>
    <property type="match status" value="1"/>
</dbReference>
<gene>
    <name evidence="7" type="ORF">BT96DRAFT_1003473</name>
</gene>
<dbReference type="GO" id="GO:0005737">
    <property type="term" value="C:cytoplasm"/>
    <property type="evidence" value="ECO:0007669"/>
    <property type="project" value="TreeGrafter"/>
</dbReference>
<dbReference type="InterPro" id="IPR006235">
    <property type="entry name" value="OAc-hSer/O-AcSer_sulfhydrylase"/>
</dbReference>
<evidence type="ECO:0000256" key="1">
    <source>
        <dbReference type="ARBA" id="ARBA00001933"/>
    </source>
</evidence>
<dbReference type="GO" id="GO:0003961">
    <property type="term" value="F:O-acetylhomoserine aminocarboxypropyltransferase activity"/>
    <property type="evidence" value="ECO:0007669"/>
    <property type="project" value="TreeGrafter"/>
</dbReference>
<dbReference type="GO" id="GO:0030170">
    <property type="term" value="F:pyridoxal phosphate binding"/>
    <property type="evidence" value="ECO:0007669"/>
    <property type="project" value="InterPro"/>
</dbReference>
<keyword evidence="8" id="KW-1185">Reference proteome</keyword>
<dbReference type="Gene3D" id="3.90.1150.10">
    <property type="entry name" value="Aspartate Aminotransferase, domain 1"/>
    <property type="match status" value="1"/>
</dbReference>
<dbReference type="FunFam" id="3.40.640.10:FF:000035">
    <property type="entry name" value="O-succinylhomoserine sulfhydrylase"/>
    <property type="match status" value="1"/>
</dbReference>
<dbReference type="GO" id="GO:0004124">
    <property type="term" value="F:cysteine synthase activity"/>
    <property type="evidence" value="ECO:0007669"/>
    <property type="project" value="TreeGrafter"/>
</dbReference>
<dbReference type="OrthoDB" id="3512640at2759"/>
<dbReference type="EMBL" id="ML769708">
    <property type="protein sequence ID" value="KAE9389181.1"/>
    <property type="molecule type" value="Genomic_DNA"/>
</dbReference>
<dbReference type="PIRSF" id="PIRSF001434">
    <property type="entry name" value="CGS"/>
    <property type="match status" value="1"/>
</dbReference>
<keyword evidence="3" id="KW-0808">Transferase</keyword>
<evidence type="ECO:0000313" key="7">
    <source>
        <dbReference type="EMBL" id="KAE9389181.1"/>
    </source>
</evidence>
<dbReference type="InterPro" id="IPR015424">
    <property type="entry name" value="PyrdxlP-dep_Trfase"/>
</dbReference>
<dbReference type="InterPro" id="IPR015421">
    <property type="entry name" value="PyrdxlP-dep_Trfase_major"/>
</dbReference>
<dbReference type="InterPro" id="IPR000277">
    <property type="entry name" value="Cys/Met-Metab_PyrdxlP-dep_enz"/>
</dbReference>